<dbReference type="EMBL" id="CYGY02000075">
    <property type="protein sequence ID" value="SIT50079.1"/>
    <property type="molecule type" value="Genomic_DNA"/>
</dbReference>
<gene>
    <name evidence="3" type="ORF">BN2476_750022</name>
</gene>
<evidence type="ECO:0000256" key="2">
    <source>
        <dbReference type="SAM" id="SignalP"/>
    </source>
</evidence>
<name>A0A1N7SRK4_9BURK</name>
<feature type="signal peptide" evidence="2">
    <location>
        <begin position="1"/>
        <end position="36"/>
    </location>
</feature>
<dbReference type="AlphaFoldDB" id="A0A1N7SRK4"/>
<evidence type="ECO:0000313" key="4">
    <source>
        <dbReference type="Proteomes" id="UP000195569"/>
    </source>
</evidence>
<feature type="region of interest" description="Disordered" evidence="1">
    <location>
        <begin position="82"/>
        <end position="114"/>
    </location>
</feature>
<evidence type="ECO:0000313" key="3">
    <source>
        <dbReference type="EMBL" id="SIT50079.1"/>
    </source>
</evidence>
<dbReference type="Proteomes" id="UP000195569">
    <property type="component" value="Unassembled WGS sequence"/>
</dbReference>
<reference evidence="3" key="1">
    <citation type="submission" date="2016-12" db="EMBL/GenBank/DDBJ databases">
        <authorList>
            <person name="Moulin L."/>
        </authorList>
    </citation>
    <scope>NUCLEOTIDE SEQUENCE [LARGE SCALE GENOMIC DNA]</scope>
    <source>
        <strain evidence="3">STM 7183</strain>
    </source>
</reference>
<accession>A0A1N7SRK4</accession>
<keyword evidence="4" id="KW-1185">Reference proteome</keyword>
<comment type="caution">
    <text evidence="3">The sequence shown here is derived from an EMBL/GenBank/DDBJ whole genome shotgun (WGS) entry which is preliminary data.</text>
</comment>
<sequence length="114" mass="11620">MSAASSIKECIVHKTAVSLQVATALALALSAGLSQAQGLSVYDDVNSPINNTRLMPTAPLGSEYPTHGNQQAGELNLNPIDPRAQLVNGLPNNAHSGGYGSPLAGVHPVAQPGQ</sequence>
<protein>
    <submittedName>
        <fullName evidence="3">Uncharacterized protein</fullName>
    </submittedName>
</protein>
<proteinExistence type="predicted"/>
<organism evidence="3 4">
    <name type="scientific">Paraburkholderia piptadeniae</name>
    <dbReference type="NCBI Taxonomy" id="1701573"/>
    <lineage>
        <taxon>Bacteria</taxon>
        <taxon>Pseudomonadati</taxon>
        <taxon>Pseudomonadota</taxon>
        <taxon>Betaproteobacteria</taxon>
        <taxon>Burkholderiales</taxon>
        <taxon>Burkholderiaceae</taxon>
        <taxon>Paraburkholderia</taxon>
    </lineage>
</organism>
<keyword evidence="2" id="KW-0732">Signal</keyword>
<evidence type="ECO:0000256" key="1">
    <source>
        <dbReference type="SAM" id="MobiDB-lite"/>
    </source>
</evidence>
<feature type="chain" id="PRO_5013201788" evidence="2">
    <location>
        <begin position="37"/>
        <end position="114"/>
    </location>
</feature>